<keyword evidence="6" id="KW-1185">Reference proteome</keyword>
<dbReference type="SUPFAM" id="SSF51735">
    <property type="entry name" value="NAD(P)-binding Rossmann-fold domains"/>
    <property type="match status" value="1"/>
</dbReference>
<protein>
    <submittedName>
        <fullName evidence="4">Glyoxylate/hydroxypyruvate reductase A</fullName>
        <ecNumber evidence="4">1.1.1.79</ecNumber>
    </submittedName>
</protein>
<dbReference type="Pfam" id="PF02826">
    <property type="entry name" value="2-Hacid_dh_C"/>
    <property type="match status" value="1"/>
</dbReference>
<reference evidence="5 6" key="2">
    <citation type="submission" date="2016-06" db="EMBL/GenBank/DDBJ databases">
        <authorList>
            <person name="Rodrigo-Torres L."/>
            <person name="Arahal D.R."/>
        </authorList>
    </citation>
    <scope>NUCLEOTIDE SEQUENCE [LARGE SCALE GENOMIC DNA]</scope>
    <source>
        <strain evidence="5 6">CECT 5116</strain>
    </source>
</reference>
<evidence type="ECO:0000313" key="7">
    <source>
        <dbReference type="Proteomes" id="UP000092871"/>
    </source>
</evidence>
<dbReference type="EMBL" id="FLRB01000002">
    <property type="protein sequence ID" value="SBT19749.1"/>
    <property type="molecule type" value="Genomic_DNA"/>
</dbReference>
<name>A0A1C3JR27_9GAMM</name>
<evidence type="ECO:0000313" key="5">
    <source>
        <dbReference type="EMBL" id="SBT19749.1"/>
    </source>
</evidence>
<reference evidence="4 7" key="1">
    <citation type="submission" date="2016-06" db="EMBL/GenBank/DDBJ databases">
        <authorList>
            <person name="Kjaerup R.B."/>
            <person name="Dalgaard T.S."/>
            <person name="Juul-Madsen H.R."/>
        </authorList>
    </citation>
    <scope>NUCLEOTIDE SEQUENCE [LARGE SCALE GENOMIC DNA]</scope>
    <source>
        <strain evidence="4 7">CECT 5115</strain>
    </source>
</reference>
<organism evidence="4 7">
    <name type="scientific">Marinomonas gallaica</name>
    <dbReference type="NCBI Taxonomy" id="1806667"/>
    <lineage>
        <taxon>Bacteria</taxon>
        <taxon>Pseudomonadati</taxon>
        <taxon>Pseudomonadota</taxon>
        <taxon>Gammaproteobacteria</taxon>
        <taxon>Oceanospirillales</taxon>
        <taxon>Oceanospirillaceae</taxon>
        <taxon>Marinomonas</taxon>
    </lineage>
</organism>
<dbReference type="Proteomes" id="UP000092871">
    <property type="component" value="Unassembled WGS sequence"/>
</dbReference>
<gene>
    <name evidence="4" type="primary">ghrA</name>
    <name evidence="4" type="ORF">MGA5115_01673</name>
    <name evidence="5" type="ORF">MGA5116_00327</name>
</gene>
<dbReference type="AlphaFoldDB" id="A0A1C3JR27"/>
<dbReference type="RefSeq" id="WP_139084513.1">
    <property type="nucleotide sequence ID" value="NZ_FLRA01000011.1"/>
</dbReference>
<dbReference type="CDD" id="cd12164">
    <property type="entry name" value="GDH_like_2"/>
    <property type="match status" value="1"/>
</dbReference>
<dbReference type="Proteomes" id="UP000092840">
    <property type="component" value="Unassembled WGS sequence"/>
</dbReference>
<evidence type="ECO:0000256" key="1">
    <source>
        <dbReference type="ARBA" id="ARBA00023002"/>
    </source>
</evidence>
<accession>A0A1C3JR27</accession>
<evidence type="ECO:0000313" key="4">
    <source>
        <dbReference type="EMBL" id="SBT17557.1"/>
    </source>
</evidence>
<dbReference type="EMBL" id="FLRA01000011">
    <property type="protein sequence ID" value="SBT17557.1"/>
    <property type="molecule type" value="Genomic_DNA"/>
</dbReference>
<keyword evidence="1 4" id="KW-0560">Oxidoreductase</keyword>
<dbReference type="GO" id="GO:0030267">
    <property type="term" value="F:glyoxylate reductase (NADPH) activity"/>
    <property type="evidence" value="ECO:0007669"/>
    <property type="project" value="UniProtKB-EC"/>
</dbReference>
<dbReference type="PANTHER" id="PTHR43333:SF1">
    <property type="entry name" value="D-ISOMER SPECIFIC 2-HYDROXYACID DEHYDROGENASE NAD-BINDING DOMAIN-CONTAINING PROTEIN"/>
    <property type="match status" value="1"/>
</dbReference>
<dbReference type="InterPro" id="IPR006140">
    <property type="entry name" value="D-isomer_DH_NAD-bd"/>
</dbReference>
<dbReference type="InterPro" id="IPR036291">
    <property type="entry name" value="NAD(P)-bd_dom_sf"/>
</dbReference>
<dbReference type="OrthoDB" id="9787219at2"/>
<dbReference type="PANTHER" id="PTHR43333">
    <property type="entry name" value="2-HACID_DH_C DOMAIN-CONTAINING PROTEIN"/>
    <property type="match status" value="1"/>
</dbReference>
<dbReference type="SUPFAM" id="SSF52283">
    <property type="entry name" value="Formate/glycerate dehydrogenase catalytic domain-like"/>
    <property type="match status" value="1"/>
</dbReference>
<evidence type="ECO:0000256" key="2">
    <source>
        <dbReference type="ARBA" id="ARBA00023027"/>
    </source>
</evidence>
<dbReference type="EC" id="1.1.1.79" evidence="4"/>
<feature type="domain" description="D-isomer specific 2-hydroxyacid dehydrogenase NAD-binding" evidence="3">
    <location>
        <begin position="110"/>
        <end position="281"/>
    </location>
</feature>
<evidence type="ECO:0000313" key="6">
    <source>
        <dbReference type="Proteomes" id="UP000092840"/>
    </source>
</evidence>
<sequence length="316" mass="35314">MITTPTIPFVSTMNESDENVWLQALSKLMPDETILPLRMLNDQARQLVDIAIVANPDPEELQTLPNLVWVHSVWAGVEKILQSPVTHNFSIVRLVDPKLSQTMAEAVLAWTLYLHRDMPEYAAQQAKAVWQPLPYISASERTVGVLGLGELGKEAALLLAKLGFNVIAWSRSQKTIDQIETFSTSEGLDRILGRSDILICLLPHTPATENLLSFENLSKLKPGAKLINFARGRIIDDEALLYDLNRGHIQHAVLDVFAYEPLPVSHTFWTHPKVTVLPHISAPTTVQSASEIVAQNVRNYRHLRVLPDTVNTQLGY</sequence>
<keyword evidence="2" id="KW-0520">NAD</keyword>
<dbReference type="Gene3D" id="3.40.50.720">
    <property type="entry name" value="NAD(P)-binding Rossmann-like Domain"/>
    <property type="match status" value="2"/>
</dbReference>
<proteinExistence type="predicted"/>
<evidence type="ECO:0000259" key="3">
    <source>
        <dbReference type="Pfam" id="PF02826"/>
    </source>
</evidence>
<keyword evidence="4" id="KW-0670">Pyruvate</keyword>
<dbReference type="GO" id="GO:0051287">
    <property type="term" value="F:NAD binding"/>
    <property type="evidence" value="ECO:0007669"/>
    <property type="project" value="InterPro"/>
</dbReference>